<accession>A0A814CQA4</accession>
<gene>
    <name evidence="3" type="ORF">ZHD862_LOCUS9625</name>
</gene>
<evidence type="ECO:0000256" key="2">
    <source>
        <dbReference type="SAM" id="MobiDB-lite"/>
    </source>
</evidence>
<proteinExistence type="predicted"/>
<evidence type="ECO:0000313" key="4">
    <source>
        <dbReference type="Proteomes" id="UP000663864"/>
    </source>
</evidence>
<evidence type="ECO:0000256" key="1">
    <source>
        <dbReference type="SAM" id="Coils"/>
    </source>
</evidence>
<protein>
    <submittedName>
        <fullName evidence="3">Uncharacterized protein</fullName>
    </submittedName>
</protein>
<feature type="region of interest" description="Disordered" evidence="2">
    <location>
        <begin position="87"/>
        <end position="110"/>
    </location>
</feature>
<evidence type="ECO:0000313" key="3">
    <source>
        <dbReference type="EMBL" id="CAF0943901.1"/>
    </source>
</evidence>
<feature type="coiled-coil region" evidence="1">
    <location>
        <begin position="44"/>
        <end position="78"/>
    </location>
</feature>
<dbReference type="EMBL" id="CAJNOT010000332">
    <property type="protein sequence ID" value="CAF0943901.1"/>
    <property type="molecule type" value="Genomic_DNA"/>
</dbReference>
<comment type="caution">
    <text evidence="3">The sequence shown here is derived from an EMBL/GenBank/DDBJ whole genome shotgun (WGS) entry which is preliminary data.</text>
</comment>
<dbReference type="AlphaFoldDB" id="A0A814CQA4"/>
<sequence length="211" mass="24423">MPKGHYFSQEVKELMFNVIEFIEAEKNGPTIPLYNVNDRIMAALQISHGSMAKLKNEMKELQEEQQKIIKQKLLEQQQKNQPYALAQRHKAERLRQRSSSSYATSKNDHSMNVDVARSVAKSPSKRGCPSNFKISLSEYEEDLISEIRVPMDSTVLMAQQASYFRKLDEIRQNGTMIYYHDETWINTGEEKRSIWVNEYGEGRIRISQGSG</sequence>
<organism evidence="3 4">
    <name type="scientific">Rotaria sordida</name>
    <dbReference type="NCBI Taxonomy" id="392033"/>
    <lineage>
        <taxon>Eukaryota</taxon>
        <taxon>Metazoa</taxon>
        <taxon>Spiralia</taxon>
        <taxon>Gnathifera</taxon>
        <taxon>Rotifera</taxon>
        <taxon>Eurotatoria</taxon>
        <taxon>Bdelloidea</taxon>
        <taxon>Philodinida</taxon>
        <taxon>Philodinidae</taxon>
        <taxon>Rotaria</taxon>
    </lineage>
</organism>
<reference evidence="3" key="1">
    <citation type="submission" date="2021-02" db="EMBL/GenBank/DDBJ databases">
        <authorList>
            <person name="Nowell W R."/>
        </authorList>
    </citation>
    <scope>NUCLEOTIDE SEQUENCE</scope>
</reference>
<keyword evidence="1" id="KW-0175">Coiled coil</keyword>
<name>A0A814CQA4_9BILA</name>
<dbReference type="Proteomes" id="UP000663864">
    <property type="component" value="Unassembled WGS sequence"/>
</dbReference>